<dbReference type="Proteomes" id="UP000078540">
    <property type="component" value="Unassembled WGS sequence"/>
</dbReference>
<dbReference type="AlphaFoldDB" id="A0A195AXT8"/>
<proteinExistence type="predicted"/>
<keyword evidence="3" id="KW-1185">Reference proteome</keyword>
<accession>A0A195AXT8</accession>
<evidence type="ECO:0000256" key="1">
    <source>
        <dbReference type="SAM" id="MobiDB-lite"/>
    </source>
</evidence>
<organism evidence="2 3">
    <name type="scientific">Atta colombica</name>
    <dbReference type="NCBI Taxonomy" id="520822"/>
    <lineage>
        <taxon>Eukaryota</taxon>
        <taxon>Metazoa</taxon>
        <taxon>Ecdysozoa</taxon>
        <taxon>Arthropoda</taxon>
        <taxon>Hexapoda</taxon>
        <taxon>Insecta</taxon>
        <taxon>Pterygota</taxon>
        <taxon>Neoptera</taxon>
        <taxon>Endopterygota</taxon>
        <taxon>Hymenoptera</taxon>
        <taxon>Apocrita</taxon>
        <taxon>Aculeata</taxon>
        <taxon>Formicoidea</taxon>
        <taxon>Formicidae</taxon>
        <taxon>Myrmicinae</taxon>
        <taxon>Atta</taxon>
    </lineage>
</organism>
<reference evidence="2 3" key="1">
    <citation type="submission" date="2015-09" db="EMBL/GenBank/DDBJ databases">
        <title>Atta colombica WGS genome.</title>
        <authorList>
            <person name="Nygaard S."/>
            <person name="Hu H."/>
            <person name="Boomsma J."/>
            <person name="Zhang G."/>
        </authorList>
    </citation>
    <scope>NUCLEOTIDE SEQUENCE [LARGE SCALE GENOMIC DNA]</scope>
    <source>
        <strain evidence="2">Treedump-2</strain>
        <tissue evidence="2">Whole body</tissue>
    </source>
</reference>
<evidence type="ECO:0000313" key="2">
    <source>
        <dbReference type="EMBL" id="KYM76857.1"/>
    </source>
</evidence>
<gene>
    <name evidence="2" type="ORF">ALC53_12746</name>
</gene>
<protein>
    <submittedName>
        <fullName evidence="2">Uncharacterized protein</fullName>
    </submittedName>
</protein>
<sequence length="204" mass="22544">MAHRNGERVALGTLIGLFRTKGRKGSPIVRGYLHTNSIMVIRDAPLEALEARRALFLAFAAGAFVPIIFSVKEESESPRVPGRPVVESGLSEGPPVPIGYTRLDDSRVIHANDEERGAVRPPERVPRIRHEDDAAGNNGGLRGCYSMPLRATEEDVSAPFSASSSSSSSWRRRDPTRWRKASLGRMLHVLTEGQILTKRKQHRC</sequence>
<feature type="region of interest" description="Disordered" evidence="1">
    <location>
        <begin position="156"/>
        <end position="175"/>
    </location>
</feature>
<feature type="compositionally biased region" description="Low complexity" evidence="1">
    <location>
        <begin position="157"/>
        <end position="169"/>
    </location>
</feature>
<name>A0A195AXT8_9HYME</name>
<dbReference type="EMBL" id="KQ976716">
    <property type="protein sequence ID" value="KYM76857.1"/>
    <property type="molecule type" value="Genomic_DNA"/>
</dbReference>
<evidence type="ECO:0000313" key="3">
    <source>
        <dbReference type="Proteomes" id="UP000078540"/>
    </source>
</evidence>